<dbReference type="Pfam" id="PF00067">
    <property type="entry name" value="p450"/>
    <property type="match status" value="1"/>
</dbReference>
<dbReference type="PANTHER" id="PTHR24305:SF229">
    <property type="entry name" value="P450, PUTATIVE (EUROFUNG)-RELATED"/>
    <property type="match status" value="1"/>
</dbReference>
<keyword evidence="6" id="KW-0472">Membrane</keyword>
<dbReference type="PANTHER" id="PTHR24305">
    <property type="entry name" value="CYTOCHROME P450"/>
    <property type="match status" value="1"/>
</dbReference>
<sequence>MNVATKAPILRGKRTTLSPIDTSLLVLAPFAVVVYNLYYHPFSPFPGLFMASTGSSWLTWEYDSDLEDLEPLLHEEYGPIVRISPNIISVNDPNYVKEISIQANPPHWWLPFGHEGVNDVFFVPPPGLHAEWRKCSAPTCSVGMVGLWEGVVDCRVREWAEKLKAKYGSSEAHLDLSEWARHLSVDLVGLVVFGVDMGCTQNREDNKGRTPAFESELENVGVLAELRTIYRTLTWNSFIPNISGEKADREGPEALRVKAGLIIDTAWMSREKSEAGGEEWHLNSEYATQAVTMLEKAMSAKNSEGTRFTKEEVLTKCFPPFLASKDSIAFAITNTLKLLFTNPRVLATLLSELATYYWQKPLSEIPPWTDIEDQGTRLPYLSAVLHESLRFNPAFLMSFPRIVTSSGTELTHRNCLYTLPGGLQIYLNPIVICRNRRIFGEDVHHFCPERWLEGTREKIERMKTVGFGWGAGSSDCFGKALAQMIVAKAVVTVLRNFEVELPVGYSSGDVWNLGAMGGSSAAEFWAKVKSKEWPGAEGEMGGPSEHL</sequence>
<evidence type="ECO:0000256" key="4">
    <source>
        <dbReference type="ARBA" id="ARBA00023004"/>
    </source>
</evidence>
<comment type="cofactor">
    <cofactor evidence="1 5">
        <name>heme</name>
        <dbReference type="ChEBI" id="CHEBI:30413"/>
    </cofactor>
</comment>
<keyword evidence="6" id="KW-1133">Transmembrane helix</keyword>
<evidence type="ECO:0000313" key="8">
    <source>
        <dbReference type="Proteomes" id="UP000244722"/>
    </source>
</evidence>
<evidence type="ECO:0000256" key="3">
    <source>
        <dbReference type="ARBA" id="ARBA00022723"/>
    </source>
</evidence>
<proteinExistence type="inferred from homology"/>
<dbReference type="AlphaFoldDB" id="A0A2T6ZWE7"/>
<dbReference type="Proteomes" id="UP000244722">
    <property type="component" value="Unassembled WGS sequence"/>
</dbReference>
<keyword evidence="8" id="KW-1185">Reference proteome</keyword>
<dbReference type="Gene3D" id="1.10.630.10">
    <property type="entry name" value="Cytochrome P450"/>
    <property type="match status" value="1"/>
</dbReference>
<dbReference type="GO" id="GO:0004497">
    <property type="term" value="F:monooxygenase activity"/>
    <property type="evidence" value="ECO:0007669"/>
    <property type="project" value="InterPro"/>
</dbReference>
<name>A0A2T6ZWE7_TUBBO</name>
<dbReference type="GO" id="GO:0020037">
    <property type="term" value="F:heme binding"/>
    <property type="evidence" value="ECO:0007669"/>
    <property type="project" value="InterPro"/>
</dbReference>
<dbReference type="GO" id="GO:0016705">
    <property type="term" value="F:oxidoreductase activity, acting on paired donors, with incorporation or reduction of molecular oxygen"/>
    <property type="evidence" value="ECO:0007669"/>
    <property type="project" value="InterPro"/>
</dbReference>
<dbReference type="InterPro" id="IPR036396">
    <property type="entry name" value="Cyt_P450_sf"/>
</dbReference>
<dbReference type="PRINTS" id="PR00465">
    <property type="entry name" value="EP450IV"/>
</dbReference>
<accession>A0A2T6ZWE7</accession>
<dbReference type="InterPro" id="IPR001128">
    <property type="entry name" value="Cyt_P450"/>
</dbReference>
<keyword evidence="3 5" id="KW-0479">Metal-binding</keyword>
<organism evidence="7 8">
    <name type="scientific">Tuber borchii</name>
    <name type="common">White truffle</name>
    <dbReference type="NCBI Taxonomy" id="42251"/>
    <lineage>
        <taxon>Eukaryota</taxon>
        <taxon>Fungi</taxon>
        <taxon>Dikarya</taxon>
        <taxon>Ascomycota</taxon>
        <taxon>Pezizomycotina</taxon>
        <taxon>Pezizomycetes</taxon>
        <taxon>Pezizales</taxon>
        <taxon>Tuberaceae</taxon>
        <taxon>Tuber</taxon>
    </lineage>
</organism>
<evidence type="ECO:0000313" key="7">
    <source>
        <dbReference type="EMBL" id="PUU79797.1"/>
    </source>
</evidence>
<dbReference type="GO" id="GO:0005506">
    <property type="term" value="F:iron ion binding"/>
    <property type="evidence" value="ECO:0007669"/>
    <property type="project" value="InterPro"/>
</dbReference>
<keyword evidence="4 5" id="KW-0408">Iron</keyword>
<dbReference type="InterPro" id="IPR050121">
    <property type="entry name" value="Cytochrome_P450_monoxygenase"/>
</dbReference>
<dbReference type="STRING" id="42251.A0A2T6ZWE7"/>
<comment type="similarity">
    <text evidence="2">Belongs to the cytochrome P450 family.</text>
</comment>
<feature type="binding site" description="axial binding residue" evidence="5">
    <location>
        <position position="476"/>
    </location>
    <ligand>
        <name>heme</name>
        <dbReference type="ChEBI" id="CHEBI:30413"/>
    </ligand>
    <ligandPart>
        <name>Fe</name>
        <dbReference type="ChEBI" id="CHEBI:18248"/>
    </ligandPart>
</feature>
<protein>
    <submittedName>
        <fullName evidence="7">Cytochrome P450</fullName>
    </submittedName>
</protein>
<evidence type="ECO:0000256" key="6">
    <source>
        <dbReference type="SAM" id="Phobius"/>
    </source>
</evidence>
<gene>
    <name evidence="7" type="ORF">B9Z19DRAFT_1107457</name>
</gene>
<evidence type="ECO:0000256" key="2">
    <source>
        <dbReference type="ARBA" id="ARBA00010617"/>
    </source>
</evidence>
<keyword evidence="5" id="KW-0349">Heme</keyword>
<dbReference type="OrthoDB" id="3934656at2759"/>
<keyword evidence="6" id="KW-0812">Transmembrane</keyword>
<dbReference type="InterPro" id="IPR002403">
    <property type="entry name" value="Cyt_P450_E_grp-IV"/>
</dbReference>
<evidence type="ECO:0000256" key="1">
    <source>
        <dbReference type="ARBA" id="ARBA00001971"/>
    </source>
</evidence>
<dbReference type="SUPFAM" id="SSF48264">
    <property type="entry name" value="Cytochrome P450"/>
    <property type="match status" value="1"/>
</dbReference>
<comment type="caution">
    <text evidence="7">The sequence shown here is derived from an EMBL/GenBank/DDBJ whole genome shotgun (WGS) entry which is preliminary data.</text>
</comment>
<feature type="transmembrane region" description="Helical" evidence="6">
    <location>
        <begin position="20"/>
        <end position="39"/>
    </location>
</feature>
<evidence type="ECO:0000256" key="5">
    <source>
        <dbReference type="PIRSR" id="PIRSR602403-1"/>
    </source>
</evidence>
<reference evidence="7 8" key="1">
    <citation type="submission" date="2017-04" db="EMBL/GenBank/DDBJ databases">
        <title>Draft genome sequence of Tuber borchii Vittad., a whitish edible truffle.</title>
        <authorList>
            <consortium name="DOE Joint Genome Institute"/>
            <person name="Murat C."/>
            <person name="Kuo A."/>
            <person name="Barry K.W."/>
            <person name="Clum A."/>
            <person name="Dockter R.B."/>
            <person name="Fauchery L."/>
            <person name="Iotti M."/>
            <person name="Kohler A."/>
            <person name="Labutti K."/>
            <person name="Lindquist E.A."/>
            <person name="Lipzen A."/>
            <person name="Ohm R.A."/>
            <person name="Wang M."/>
            <person name="Grigoriev I.V."/>
            <person name="Zambonelli A."/>
            <person name="Martin F.M."/>
        </authorList>
    </citation>
    <scope>NUCLEOTIDE SEQUENCE [LARGE SCALE GENOMIC DNA]</scope>
    <source>
        <strain evidence="7 8">Tbo3840</strain>
    </source>
</reference>
<dbReference type="EMBL" id="NESQ01000082">
    <property type="protein sequence ID" value="PUU79797.1"/>
    <property type="molecule type" value="Genomic_DNA"/>
</dbReference>